<name>A0A1C3XEE7_9HYPH</name>
<keyword evidence="7" id="KW-0067">ATP-binding</keyword>
<dbReference type="InterPro" id="IPR003661">
    <property type="entry name" value="HisK_dim/P_dom"/>
</dbReference>
<keyword evidence="9" id="KW-1133">Transmembrane helix</keyword>
<keyword evidence="4" id="KW-0808">Transferase</keyword>
<dbReference type="SMART" id="SM00388">
    <property type="entry name" value="HisKA"/>
    <property type="match status" value="1"/>
</dbReference>
<dbReference type="STRING" id="411945.GA0061102_10941"/>
<dbReference type="PRINTS" id="PR00344">
    <property type="entry name" value="BCTRLSENSOR"/>
</dbReference>
<dbReference type="Pfam" id="PF00512">
    <property type="entry name" value="HisKA"/>
    <property type="match status" value="1"/>
</dbReference>
<evidence type="ECO:0000256" key="7">
    <source>
        <dbReference type="ARBA" id="ARBA00022840"/>
    </source>
</evidence>
<dbReference type="InterPro" id="IPR036890">
    <property type="entry name" value="HATPase_C_sf"/>
</dbReference>
<dbReference type="PROSITE" id="PS50109">
    <property type="entry name" value="HIS_KIN"/>
    <property type="match status" value="1"/>
</dbReference>
<evidence type="ECO:0000256" key="1">
    <source>
        <dbReference type="ARBA" id="ARBA00000085"/>
    </source>
</evidence>
<dbReference type="PANTHER" id="PTHR43065:SF10">
    <property type="entry name" value="PEROXIDE STRESS-ACTIVATED HISTIDINE KINASE MAK3"/>
    <property type="match status" value="1"/>
</dbReference>
<dbReference type="SUPFAM" id="SSF55874">
    <property type="entry name" value="ATPase domain of HSP90 chaperone/DNA topoisomerase II/histidine kinase"/>
    <property type="match status" value="1"/>
</dbReference>
<evidence type="ECO:0000313" key="12">
    <source>
        <dbReference type="Proteomes" id="UP000199435"/>
    </source>
</evidence>
<comment type="catalytic activity">
    <reaction evidence="1">
        <text>ATP + protein L-histidine = ADP + protein N-phospho-L-histidine.</text>
        <dbReference type="EC" id="2.7.13.3"/>
    </reaction>
</comment>
<protein>
    <recommendedName>
        <fullName evidence="2">histidine kinase</fullName>
        <ecNumber evidence="2">2.7.13.3</ecNumber>
    </recommendedName>
</protein>
<dbReference type="AlphaFoldDB" id="A0A1C3XEE7"/>
<dbReference type="EMBL" id="FMAH01000094">
    <property type="protein sequence ID" value="SCB50599.1"/>
    <property type="molecule type" value="Genomic_DNA"/>
</dbReference>
<evidence type="ECO:0000256" key="2">
    <source>
        <dbReference type="ARBA" id="ARBA00012438"/>
    </source>
</evidence>
<dbReference type="Gene3D" id="1.10.287.130">
    <property type="match status" value="1"/>
</dbReference>
<evidence type="ECO:0000256" key="3">
    <source>
        <dbReference type="ARBA" id="ARBA00022553"/>
    </source>
</evidence>
<dbReference type="Gene3D" id="3.30.565.10">
    <property type="entry name" value="Histidine kinase-like ATPase, C-terminal domain"/>
    <property type="match status" value="1"/>
</dbReference>
<dbReference type="PANTHER" id="PTHR43065">
    <property type="entry name" value="SENSOR HISTIDINE KINASE"/>
    <property type="match status" value="1"/>
</dbReference>
<keyword evidence="9" id="KW-0812">Transmembrane</keyword>
<dbReference type="InterPro" id="IPR003594">
    <property type="entry name" value="HATPase_dom"/>
</dbReference>
<dbReference type="Pfam" id="PF02518">
    <property type="entry name" value="HATPase_c"/>
    <property type="match status" value="1"/>
</dbReference>
<reference evidence="12" key="1">
    <citation type="submission" date="2016-08" db="EMBL/GenBank/DDBJ databases">
        <authorList>
            <person name="Varghese N."/>
            <person name="Submissions Spin"/>
        </authorList>
    </citation>
    <scope>NUCLEOTIDE SEQUENCE [LARGE SCALE GENOMIC DNA]</scope>
    <source>
        <strain evidence="12">HAMBI 2971</strain>
    </source>
</reference>
<evidence type="ECO:0000313" key="11">
    <source>
        <dbReference type="EMBL" id="SCB50599.1"/>
    </source>
</evidence>
<keyword evidence="6 11" id="KW-0418">Kinase</keyword>
<evidence type="ECO:0000256" key="6">
    <source>
        <dbReference type="ARBA" id="ARBA00022777"/>
    </source>
</evidence>
<keyword evidence="3" id="KW-0597">Phosphoprotein</keyword>
<dbReference type="InterPro" id="IPR005467">
    <property type="entry name" value="His_kinase_dom"/>
</dbReference>
<dbReference type="Proteomes" id="UP000199435">
    <property type="component" value="Unassembled WGS sequence"/>
</dbReference>
<evidence type="ECO:0000256" key="8">
    <source>
        <dbReference type="ARBA" id="ARBA00023012"/>
    </source>
</evidence>
<accession>A0A1C3XEE7</accession>
<evidence type="ECO:0000256" key="5">
    <source>
        <dbReference type="ARBA" id="ARBA00022741"/>
    </source>
</evidence>
<dbReference type="SMART" id="SM00387">
    <property type="entry name" value="HATPase_c"/>
    <property type="match status" value="1"/>
</dbReference>
<evidence type="ECO:0000256" key="9">
    <source>
        <dbReference type="SAM" id="Phobius"/>
    </source>
</evidence>
<keyword evidence="9" id="KW-0472">Membrane</keyword>
<keyword evidence="8" id="KW-0902">Two-component regulatory system</keyword>
<dbReference type="EC" id="2.7.13.3" evidence="2"/>
<dbReference type="GO" id="GO:0005524">
    <property type="term" value="F:ATP binding"/>
    <property type="evidence" value="ECO:0007669"/>
    <property type="project" value="UniProtKB-KW"/>
</dbReference>
<dbReference type="InterPro" id="IPR036097">
    <property type="entry name" value="HisK_dim/P_sf"/>
</dbReference>
<feature type="transmembrane region" description="Helical" evidence="9">
    <location>
        <begin position="235"/>
        <end position="256"/>
    </location>
</feature>
<keyword evidence="12" id="KW-1185">Reference proteome</keyword>
<organism evidence="11 12">
    <name type="scientific">Rhizobium miluonense</name>
    <dbReference type="NCBI Taxonomy" id="411945"/>
    <lineage>
        <taxon>Bacteria</taxon>
        <taxon>Pseudomonadati</taxon>
        <taxon>Pseudomonadota</taxon>
        <taxon>Alphaproteobacteria</taxon>
        <taxon>Hyphomicrobiales</taxon>
        <taxon>Rhizobiaceae</taxon>
        <taxon>Rhizobium/Agrobacterium group</taxon>
        <taxon>Rhizobium</taxon>
    </lineage>
</organism>
<evidence type="ECO:0000256" key="4">
    <source>
        <dbReference type="ARBA" id="ARBA00022679"/>
    </source>
</evidence>
<dbReference type="SUPFAM" id="SSF47384">
    <property type="entry name" value="Homodimeric domain of signal transducing histidine kinase"/>
    <property type="match status" value="1"/>
</dbReference>
<proteinExistence type="predicted"/>
<dbReference type="GO" id="GO:0000155">
    <property type="term" value="F:phosphorelay sensor kinase activity"/>
    <property type="evidence" value="ECO:0007669"/>
    <property type="project" value="InterPro"/>
</dbReference>
<gene>
    <name evidence="11" type="ORF">GA0061102_10941</name>
</gene>
<keyword evidence="5" id="KW-0547">Nucleotide-binding</keyword>
<evidence type="ECO:0000259" key="10">
    <source>
        <dbReference type="PROSITE" id="PS50109"/>
    </source>
</evidence>
<dbReference type="InterPro" id="IPR004358">
    <property type="entry name" value="Sig_transdc_His_kin-like_C"/>
</dbReference>
<sequence length="507" mass="54331">MPLMTRHFSFSRTISLGSFVIWLFTGALAIALLAAFQYRSGLSELSDWTRATDTFLAEKLAQHDAHMTALAAVIRMSPAEPSASVQGLAQSVTAFYPRITDIATIRIDGTTARAIAYGNPNGPVIEAGQSAGDLPILGKPGETTIRPIPERHAYDIYKLVEAGRLLRLRISAGALLGTDRIPPGYSVSLSLGDTALFTQATSGTSILDVKTSLSASNPGQPLHLLISRSFRLGELFPVSLVIPLLIGSAILVWLGVQYRNASREKRRQELRATLLEQEARLAHAGRVNALGEMASGIAHELTQPVAAMLSQSQAARRALTLDRADILEQALDANIREAKRAGDILGRMRAYISGAEARIEKMTLAEALNGALRLVETDLARQGIRLETAIAEAPCIVAIDVISFQQVIHNLIRNAADAVAGWPEARIALEARKGRGQAIIAISDNGPGIDPALLDRIFEPFFTTKPDGMGLGLPLCVRLIEKMDGTIEARNDGGACFTIRLPCGGAA</sequence>
<feature type="domain" description="Histidine kinase" evidence="10">
    <location>
        <begin position="296"/>
        <end position="505"/>
    </location>
</feature>